<dbReference type="AlphaFoldDB" id="A0A835S9G2"/>
<comment type="caution">
    <text evidence="1">The sequence shown here is derived from an EMBL/GenBank/DDBJ whole genome shotgun (WGS) entry which is preliminary data.</text>
</comment>
<reference evidence="1 2" key="1">
    <citation type="journal article" date="2020" name="Nat. Food">
        <title>A phased Vanilla planifolia genome enables genetic improvement of flavour and production.</title>
        <authorList>
            <person name="Hasing T."/>
            <person name="Tang H."/>
            <person name="Brym M."/>
            <person name="Khazi F."/>
            <person name="Huang T."/>
            <person name="Chambers A.H."/>
        </authorList>
    </citation>
    <scope>NUCLEOTIDE SEQUENCE [LARGE SCALE GENOMIC DNA]</scope>
    <source>
        <tissue evidence="1">Leaf</tissue>
    </source>
</reference>
<dbReference type="EMBL" id="JADCNL010000001">
    <property type="protein sequence ID" value="KAG0499322.1"/>
    <property type="molecule type" value="Genomic_DNA"/>
</dbReference>
<organism evidence="1 2">
    <name type="scientific">Vanilla planifolia</name>
    <name type="common">Vanilla</name>
    <dbReference type="NCBI Taxonomy" id="51239"/>
    <lineage>
        <taxon>Eukaryota</taxon>
        <taxon>Viridiplantae</taxon>
        <taxon>Streptophyta</taxon>
        <taxon>Embryophyta</taxon>
        <taxon>Tracheophyta</taxon>
        <taxon>Spermatophyta</taxon>
        <taxon>Magnoliopsida</taxon>
        <taxon>Liliopsida</taxon>
        <taxon>Asparagales</taxon>
        <taxon>Orchidaceae</taxon>
        <taxon>Vanilloideae</taxon>
        <taxon>Vanilleae</taxon>
        <taxon>Vanilla</taxon>
    </lineage>
</organism>
<gene>
    <name evidence="1" type="ORF">HPP92_004013</name>
</gene>
<accession>A0A835S9G2</accession>
<keyword evidence="2" id="KW-1185">Reference proteome</keyword>
<dbReference type="OrthoDB" id="1923470at2759"/>
<sequence>MGRSLEMASIPVAISVSVLTHCRRWDRKSGRREAAGRHYSARICYTGGTSGINGSYVLQLRT</sequence>
<dbReference type="Proteomes" id="UP000636800">
    <property type="component" value="Chromosome 1"/>
</dbReference>
<proteinExistence type="predicted"/>
<name>A0A835S9G2_VANPL</name>
<protein>
    <submittedName>
        <fullName evidence="1">Uncharacterized protein</fullName>
    </submittedName>
</protein>
<evidence type="ECO:0000313" key="2">
    <source>
        <dbReference type="Proteomes" id="UP000636800"/>
    </source>
</evidence>
<evidence type="ECO:0000313" key="1">
    <source>
        <dbReference type="EMBL" id="KAG0499322.1"/>
    </source>
</evidence>